<dbReference type="SUPFAM" id="SSF51556">
    <property type="entry name" value="Metallo-dependent hydrolases"/>
    <property type="match status" value="1"/>
</dbReference>
<organism evidence="3">
    <name type="scientific">freshwater metagenome</name>
    <dbReference type="NCBI Taxonomy" id="449393"/>
    <lineage>
        <taxon>unclassified sequences</taxon>
        <taxon>metagenomes</taxon>
        <taxon>ecological metagenomes</taxon>
    </lineage>
</organism>
<accession>A0A6J7A4N1</accession>
<dbReference type="GO" id="GO:0016787">
    <property type="term" value="F:hydrolase activity"/>
    <property type="evidence" value="ECO:0007669"/>
    <property type="project" value="InterPro"/>
</dbReference>
<sequence length="363" mass="40803">MRDYKLISADSHVNEPPDLWTSRLPEQYRDRAPRIERFEQGDAWVMESALDPMNFGGNCSAGIPIAQRSGWCKWEDVRAGGYNPAARLLEQDLDGVDAEVLYPTPRVSNTMFWHTEDPDFHLACIQAYNDWLAEYTSHDPERLWGIALMPNVGVDHAINELKRVTAEPGIRGVQLGKYPSGGLDLTDDDDRFFAAAAAAGIPVSIHVAFATGPQGDISRGKLRGDMRFFDAPVRVAQLIGSGVFDRYPDLQIVLGEVDCGWVPYVKEQMDDRHSRALSHPMKQKPSFYWENNFSYVFITDTYGIRNRHAVGVERMLWSSDYPHGGSDWPKSRESIAEHFAGVADDEKHTITAANALRIYGQKA</sequence>
<gene>
    <name evidence="3" type="ORF">UFOPK3139_01150</name>
</gene>
<dbReference type="GO" id="GO:0019748">
    <property type="term" value="P:secondary metabolic process"/>
    <property type="evidence" value="ECO:0007669"/>
    <property type="project" value="TreeGrafter"/>
</dbReference>
<dbReference type="EMBL" id="CAFABA010000038">
    <property type="protein sequence ID" value="CAB4827782.1"/>
    <property type="molecule type" value="Genomic_DNA"/>
</dbReference>
<dbReference type="GO" id="GO:0016831">
    <property type="term" value="F:carboxy-lyase activity"/>
    <property type="evidence" value="ECO:0007669"/>
    <property type="project" value="InterPro"/>
</dbReference>
<dbReference type="InterPro" id="IPR032466">
    <property type="entry name" value="Metal_Hydrolase"/>
</dbReference>
<dbReference type="InterPro" id="IPR006680">
    <property type="entry name" value="Amidohydro-rel"/>
</dbReference>
<protein>
    <submittedName>
        <fullName evidence="3">Unannotated protein</fullName>
    </submittedName>
</protein>
<dbReference type="PANTHER" id="PTHR21240:SF28">
    <property type="entry name" value="ISO-OROTATE DECARBOXYLASE (EUROFUNG)"/>
    <property type="match status" value="1"/>
</dbReference>
<keyword evidence="1" id="KW-0456">Lyase</keyword>
<dbReference type="Gene3D" id="3.20.20.140">
    <property type="entry name" value="Metal-dependent hydrolases"/>
    <property type="match status" value="1"/>
</dbReference>
<evidence type="ECO:0000256" key="1">
    <source>
        <dbReference type="ARBA" id="ARBA00023239"/>
    </source>
</evidence>
<name>A0A6J7A4N1_9ZZZZ</name>
<feature type="domain" description="Amidohydrolase-related" evidence="2">
    <location>
        <begin position="121"/>
        <end position="360"/>
    </location>
</feature>
<dbReference type="InterPro" id="IPR032465">
    <property type="entry name" value="ACMSD"/>
</dbReference>
<evidence type="ECO:0000313" key="3">
    <source>
        <dbReference type="EMBL" id="CAB4827782.1"/>
    </source>
</evidence>
<dbReference type="Pfam" id="PF04909">
    <property type="entry name" value="Amidohydro_2"/>
    <property type="match status" value="1"/>
</dbReference>
<proteinExistence type="predicted"/>
<dbReference type="GO" id="GO:0005737">
    <property type="term" value="C:cytoplasm"/>
    <property type="evidence" value="ECO:0007669"/>
    <property type="project" value="TreeGrafter"/>
</dbReference>
<evidence type="ECO:0000259" key="2">
    <source>
        <dbReference type="Pfam" id="PF04909"/>
    </source>
</evidence>
<dbReference type="PANTHER" id="PTHR21240">
    <property type="entry name" value="2-AMINO-3-CARBOXYLMUCONATE-6-SEMIALDEHYDE DECARBOXYLASE"/>
    <property type="match status" value="1"/>
</dbReference>
<reference evidence="3" key="1">
    <citation type="submission" date="2020-05" db="EMBL/GenBank/DDBJ databases">
        <authorList>
            <person name="Chiriac C."/>
            <person name="Salcher M."/>
            <person name="Ghai R."/>
            <person name="Kavagutti S V."/>
        </authorList>
    </citation>
    <scope>NUCLEOTIDE SEQUENCE</scope>
</reference>
<dbReference type="AlphaFoldDB" id="A0A6J7A4N1"/>